<feature type="signal peptide" evidence="2">
    <location>
        <begin position="1"/>
        <end position="21"/>
    </location>
</feature>
<reference evidence="3 4" key="1">
    <citation type="submission" date="2020-08" db="EMBL/GenBank/DDBJ databases">
        <authorList>
            <person name="Ramaprasad A."/>
        </authorList>
    </citation>
    <scope>NUCLEOTIDE SEQUENCE [LARGE SCALE GENOMIC DNA]</scope>
</reference>
<evidence type="ECO:0000313" key="3">
    <source>
        <dbReference type="EMBL" id="CAD2084728.1"/>
    </source>
</evidence>
<dbReference type="Gene3D" id="3.30.530.20">
    <property type="match status" value="1"/>
</dbReference>
<gene>
    <name evidence="3" type="ORF">PVLDE_0201590</name>
</gene>
<sequence>MNNGYVKIYFFVLILFVYVNDKILTTEYVAGNLAPPEQTRTKIILSETDLTDESLSETTATNEPRRKRARYTKTRPQNIPSESSSTESLLFRTPRPKKIRSKKTSSKDTLSKTPPSKTILPETTQSEIALPQAALTNPPSPHIAYTPALFKLDNIYKKNKHLLCTKPAETRKAIEVMNEAVNFLKYYATTKSGYKHHCTTREGVNMYYRNNGNKSYIEKCKVQISNPNRYDDIIYMLWDPNGPQKFDPNFIYGKIIRSYNRNLLMVEKFYKNSMLSSKRYFYALAKKAHISEDTTIIVMASGNINDHNPFNKKIFKNKVLESINSFNTNVNFDEDVKNGYYKKTFVNLSGYLIRKKNDHVDVTFVNSMNFNALIPLKCVVKNANIEAMQSIISLQSYFDN</sequence>
<accession>A0A6V7RVM2</accession>
<dbReference type="InterPro" id="IPR023393">
    <property type="entry name" value="START-like_dom_sf"/>
</dbReference>
<dbReference type="NCBIfam" id="TIGR01599">
    <property type="entry name" value="PYST-A"/>
    <property type="match status" value="1"/>
</dbReference>
<feature type="region of interest" description="Disordered" evidence="1">
    <location>
        <begin position="51"/>
        <end position="123"/>
    </location>
</feature>
<evidence type="ECO:0000313" key="4">
    <source>
        <dbReference type="Proteomes" id="UP000515308"/>
    </source>
</evidence>
<dbReference type="EMBL" id="LR865364">
    <property type="protein sequence ID" value="CAD2084728.1"/>
    <property type="molecule type" value="Genomic_DNA"/>
</dbReference>
<evidence type="ECO:0000256" key="2">
    <source>
        <dbReference type="SAM" id="SignalP"/>
    </source>
</evidence>
<protein>
    <submittedName>
        <fullName evidence="3">Fam-a protein</fullName>
    </submittedName>
</protein>
<dbReference type="SUPFAM" id="SSF55961">
    <property type="entry name" value="Bet v1-like"/>
    <property type="match status" value="1"/>
</dbReference>
<dbReference type="Proteomes" id="UP000515308">
    <property type="component" value="Chromosome PVLDE_02"/>
</dbReference>
<dbReference type="InterPro" id="IPR006486">
    <property type="entry name" value="PYST_A"/>
</dbReference>
<feature type="compositionally biased region" description="Basic residues" evidence="1">
    <location>
        <begin position="94"/>
        <end position="104"/>
    </location>
</feature>
<feature type="compositionally biased region" description="Polar residues" evidence="1">
    <location>
        <begin position="74"/>
        <end position="88"/>
    </location>
</feature>
<proteinExistence type="predicted"/>
<feature type="chain" id="PRO_5028380338" evidence="2">
    <location>
        <begin position="22"/>
        <end position="400"/>
    </location>
</feature>
<evidence type="ECO:0000256" key="1">
    <source>
        <dbReference type="SAM" id="MobiDB-lite"/>
    </source>
</evidence>
<dbReference type="AlphaFoldDB" id="A0A6V7RVM2"/>
<organism evidence="3 4">
    <name type="scientific">Plasmodium vinckei lentum</name>
    <dbReference type="NCBI Taxonomy" id="138297"/>
    <lineage>
        <taxon>Eukaryota</taxon>
        <taxon>Sar</taxon>
        <taxon>Alveolata</taxon>
        <taxon>Apicomplexa</taxon>
        <taxon>Aconoidasida</taxon>
        <taxon>Haemosporida</taxon>
        <taxon>Plasmodiidae</taxon>
        <taxon>Plasmodium</taxon>
        <taxon>Plasmodium (Vinckeia)</taxon>
    </lineage>
</organism>
<name>A0A6V7RVM2_PLAVN</name>
<keyword evidence="2" id="KW-0732">Signal</keyword>
<dbReference type="VEuPathDB" id="PlasmoDB:PVLDE_0201590"/>